<organism evidence="4">
    <name type="scientific">Zea mays</name>
    <name type="common">Maize</name>
    <dbReference type="NCBI Taxonomy" id="4577"/>
    <lineage>
        <taxon>Eukaryota</taxon>
        <taxon>Viridiplantae</taxon>
        <taxon>Streptophyta</taxon>
        <taxon>Embryophyta</taxon>
        <taxon>Tracheophyta</taxon>
        <taxon>Spermatophyta</taxon>
        <taxon>Magnoliopsida</taxon>
        <taxon>Liliopsida</taxon>
        <taxon>Poales</taxon>
        <taxon>Poaceae</taxon>
        <taxon>PACMAD clade</taxon>
        <taxon>Panicoideae</taxon>
        <taxon>Andropogonodae</taxon>
        <taxon>Andropogoneae</taxon>
        <taxon>Tripsacinae</taxon>
        <taxon>Zea</taxon>
    </lineage>
</organism>
<dbReference type="AlphaFoldDB" id="A0A1D6MA50"/>
<dbReference type="PROSITE" id="PS50222">
    <property type="entry name" value="EF_HAND_2"/>
    <property type="match status" value="2"/>
</dbReference>
<dbReference type="PANTHER" id="PTHR23056:SF110">
    <property type="entry name" value="CALMODULIN"/>
    <property type="match status" value="1"/>
</dbReference>
<protein>
    <recommendedName>
        <fullName evidence="3">Calcineurin B-like protein</fullName>
    </recommendedName>
</protein>
<keyword evidence="1 3" id="KW-0677">Repeat</keyword>
<accession>A0A1D6MA50</accession>
<dbReference type="GO" id="GO:0019900">
    <property type="term" value="F:kinase binding"/>
    <property type="evidence" value="ECO:0007669"/>
    <property type="project" value="UniProtKB-UniRule"/>
</dbReference>
<dbReference type="ExpressionAtlas" id="A0A1D6MA50">
    <property type="expression patterns" value="baseline and differential"/>
</dbReference>
<comment type="similarity">
    <text evidence="2 3">Belongs to the calcineurin regulatory subunit family.</text>
</comment>
<dbReference type="GO" id="GO:0019722">
    <property type="term" value="P:calcium-mediated signaling"/>
    <property type="evidence" value="ECO:0007669"/>
    <property type="project" value="UniProtKB-UniRule"/>
</dbReference>
<dbReference type="InterPro" id="IPR002048">
    <property type="entry name" value="EF_hand_dom"/>
</dbReference>
<evidence type="ECO:0000256" key="2">
    <source>
        <dbReference type="ARBA" id="ARBA00023774"/>
    </source>
</evidence>
<comment type="subcellular location">
    <subcellularLocation>
        <location evidence="3">Membrane</location>
    </subcellularLocation>
</comment>
<dbReference type="Pfam" id="PF13202">
    <property type="entry name" value="EF-hand_5"/>
    <property type="match status" value="1"/>
</dbReference>
<keyword evidence="3" id="KW-0106">Calcium</keyword>
<gene>
    <name evidence="4" type="ORF">ZEAMMB73_Zm00001d038730</name>
</gene>
<evidence type="ECO:0000313" key="4">
    <source>
        <dbReference type="EMBL" id="AQK87670.1"/>
    </source>
</evidence>
<sequence>MGCATSKQFSRSAPAHADPAVLATQTSFTVNEVEALYELYKKLSCSIVKDGLIHKEEFQLALFRNSRRANLFADRVFDLFDLKRNGVIDFEEFVRSLSVFHPKADTSEKTAFAFKLYDLRGTGYIEKEEVIIHAFSCIFSKEKKKNNQSACHLMTANHSDCVFF</sequence>
<proteinExistence type="inferred from homology"/>
<dbReference type="GO" id="GO:0005509">
    <property type="term" value="F:calcium ion binding"/>
    <property type="evidence" value="ECO:0007669"/>
    <property type="project" value="UniProtKB-UniRule"/>
</dbReference>
<dbReference type="SUPFAM" id="SSF47473">
    <property type="entry name" value="EF-hand"/>
    <property type="match status" value="1"/>
</dbReference>
<comment type="subunit">
    <text evidence="3">Homodimer. Interacts with CIPK.</text>
</comment>
<dbReference type="InterPro" id="IPR045198">
    <property type="entry name" value="CNBL1-10"/>
</dbReference>
<keyword evidence="3" id="KW-0479">Metal-binding</keyword>
<dbReference type="InterPro" id="IPR011992">
    <property type="entry name" value="EF-hand-dom_pair"/>
</dbReference>
<dbReference type="EMBL" id="CM000782">
    <property type="protein sequence ID" value="AQK87670.1"/>
    <property type="molecule type" value="Genomic_DNA"/>
</dbReference>
<dbReference type="Gene3D" id="1.10.238.10">
    <property type="entry name" value="EF-hand"/>
    <property type="match status" value="1"/>
</dbReference>
<evidence type="ECO:0000256" key="1">
    <source>
        <dbReference type="ARBA" id="ARBA00022737"/>
    </source>
</evidence>
<dbReference type="PANTHER" id="PTHR23056">
    <property type="entry name" value="CALCINEURIN B"/>
    <property type="match status" value="1"/>
</dbReference>
<dbReference type="GO" id="GO:0016020">
    <property type="term" value="C:membrane"/>
    <property type="evidence" value="ECO:0007669"/>
    <property type="project" value="UniProtKB-SubCell"/>
</dbReference>
<evidence type="ECO:0000256" key="3">
    <source>
        <dbReference type="RuleBase" id="RU369080"/>
    </source>
</evidence>
<reference evidence="4" key="1">
    <citation type="submission" date="2015-12" db="EMBL/GenBank/DDBJ databases">
        <title>Update maize B73 reference genome by single molecule sequencing technologies.</title>
        <authorList>
            <consortium name="Maize Genome Sequencing Project"/>
            <person name="Ware D."/>
        </authorList>
    </citation>
    <scope>NUCLEOTIDE SEQUENCE</scope>
    <source>
        <tissue evidence="4">Seedling</tissue>
    </source>
</reference>
<keyword evidence="3" id="KW-0472">Membrane</keyword>
<comment type="function">
    <text evidence="3">Acts as a calcium sensor. CBL proteins interact with CIPK serine-threonine protein kinases. Binding of a CBL protein to the regulatory NAF domain of a CIPK protein lead to the activation of the kinase in a calcium-dependent manner.</text>
</comment>
<name>A0A1D6MA50_MAIZE</name>